<sequence length="199" mass="21604">MTSQKNCEALRNVDAKSNIIHIWHSPGGGLVYGGDDYCRIKGSKLVCDGAGDTAQHEMPMKIAKDGLSFQLGEQNFALCKSELPPPTNELLPLKTGAYVMGENACENAPNLAITMFHGDRFTTHDNNPTECRIVDVKKSGRAYAVTTSCRDVKRGKVEQGTSLYTLKATTGYSISFKPGGPSLTWKRCGPSIRSLQDGM</sequence>
<protein>
    <submittedName>
        <fullName evidence="1">Uncharacterized protein</fullName>
    </submittedName>
</protein>
<evidence type="ECO:0000313" key="2">
    <source>
        <dbReference type="Proteomes" id="UP000262379"/>
    </source>
</evidence>
<dbReference type="AlphaFoldDB" id="A0A371X5Y0"/>
<reference evidence="2" key="1">
    <citation type="submission" date="2018-08" db="EMBL/GenBank/DDBJ databases">
        <authorList>
            <person name="Im W.T."/>
        </authorList>
    </citation>
    <scope>NUCLEOTIDE SEQUENCE [LARGE SCALE GENOMIC DNA]</scope>
    <source>
        <strain evidence="2">LA-28</strain>
    </source>
</reference>
<keyword evidence="2" id="KW-1185">Reference proteome</keyword>
<gene>
    <name evidence="1" type="ORF">DY251_19375</name>
</gene>
<name>A0A371X5Y0_9HYPH</name>
<proteinExistence type="predicted"/>
<dbReference type="Proteomes" id="UP000262379">
    <property type="component" value="Unassembled WGS sequence"/>
</dbReference>
<evidence type="ECO:0000313" key="1">
    <source>
        <dbReference type="EMBL" id="RFC64638.1"/>
    </source>
</evidence>
<dbReference type="EMBL" id="QURN01000019">
    <property type="protein sequence ID" value="RFC64638.1"/>
    <property type="molecule type" value="Genomic_DNA"/>
</dbReference>
<comment type="caution">
    <text evidence="1">The sequence shown here is derived from an EMBL/GenBank/DDBJ whole genome shotgun (WGS) entry which is preliminary data.</text>
</comment>
<organism evidence="1 2">
    <name type="scientific">Mesorhizobium denitrificans</name>
    <dbReference type="NCBI Taxonomy" id="2294114"/>
    <lineage>
        <taxon>Bacteria</taxon>
        <taxon>Pseudomonadati</taxon>
        <taxon>Pseudomonadota</taxon>
        <taxon>Alphaproteobacteria</taxon>
        <taxon>Hyphomicrobiales</taxon>
        <taxon>Phyllobacteriaceae</taxon>
        <taxon>Mesorhizobium</taxon>
    </lineage>
</organism>
<accession>A0A371X5Y0</accession>